<organism evidence="1 2">
    <name type="scientific">Ensete ventricosum</name>
    <name type="common">Abyssinian banana</name>
    <name type="synonym">Musa ensete</name>
    <dbReference type="NCBI Taxonomy" id="4639"/>
    <lineage>
        <taxon>Eukaryota</taxon>
        <taxon>Viridiplantae</taxon>
        <taxon>Streptophyta</taxon>
        <taxon>Embryophyta</taxon>
        <taxon>Tracheophyta</taxon>
        <taxon>Spermatophyta</taxon>
        <taxon>Magnoliopsida</taxon>
        <taxon>Liliopsida</taxon>
        <taxon>Zingiberales</taxon>
        <taxon>Musaceae</taxon>
        <taxon>Ensete</taxon>
    </lineage>
</organism>
<dbReference type="Proteomes" id="UP000287651">
    <property type="component" value="Unassembled WGS sequence"/>
</dbReference>
<reference evidence="1 2" key="1">
    <citation type="journal article" date="2014" name="Agronomy (Basel)">
        <title>A Draft Genome Sequence for Ensete ventricosum, the Drought-Tolerant Tree Against Hunger.</title>
        <authorList>
            <person name="Harrison J."/>
            <person name="Moore K.A."/>
            <person name="Paszkiewicz K."/>
            <person name="Jones T."/>
            <person name="Grant M."/>
            <person name="Ambacheew D."/>
            <person name="Muzemil S."/>
            <person name="Studholme D.J."/>
        </authorList>
    </citation>
    <scope>NUCLEOTIDE SEQUENCE [LARGE SCALE GENOMIC DNA]</scope>
</reference>
<evidence type="ECO:0000313" key="1">
    <source>
        <dbReference type="EMBL" id="RRT32748.1"/>
    </source>
</evidence>
<dbReference type="EMBL" id="AMZH03030808">
    <property type="protein sequence ID" value="RRT32748.1"/>
    <property type="molecule type" value="Genomic_DNA"/>
</dbReference>
<gene>
    <name evidence="1" type="ORF">B296_00049350</name>
</gene>
<name>A0A426WZV4_ENSVE</name>
<accession>A0A426WZV4</accession>
<protein>
    <submittedName>
        <fullName evidence="1">Uncharacterized protein</fullName>
    </submittedName>
</protein>
<dbReference type="AlphaFoldDB" id="A0A426WZV4"/>
<evidence type="ECO:0000313" key="2">
    <source>
        <dbReference type="Proteomes" id="UP000287651"/>
    </source>
</evidence>
<proteinExistence type="predicted"/>
<sequence length="142" mass="14826">MIRPPTRGQRVVAKAPLQRGGRLRPGPTRKGQCPPMAIPQGLSLKGSQLQLSARKGWQPPMARPQGLLPAACRGPPTRGDRLRAWHPLEGSLRAKAPPVRATACKGGHSQERPLVGAALVGAALMEVPPAGAALAVGVATPW</sequence>
<comment type="caution">
    <text evidence="1">The sequence shown here is derived from an EMBL/GenBank/DDBJ whole genome shotgun (WGS) entry which is preliminary data.</text>
</comment>